<name>A0AAV4ZSU9_9HYPH</name>
<sequence>MSVRANYDRDGVYVYQAFAEATARHAVRNQTFVRGCGFAFDRMSWPKLSYGWMVYRSGFARKSRQERVLEIATTHAFIDEVLTRGAFSSFEQSRIADKPAWRAALSVADVVLQWDPDRDHLLRRTGHRTLQFGLRGKMLRRYAESGITRIRDITDEVRESEEAYLFERDVAPRRMEVEYPLSVEARANLGV</sequence>
<protein>
    <recommendedName>
        <fullName evidence="3">DUF4291 domain-containing protein</fullName>
    </recommendedName>
</protein>
<dbReference type="AlphaFoldDB" id="A0AAV4ZSU9"/>
<evidence type="ECO:0000313" key="1">
    <source>
        <dbReference type="EMBL" id="GJD91639.1"/>
    </source>
</evidence>
<dbReference type="Proteomes" id="UP001055247">
    <property type="component" value="Unassembled WGS sequence"/>
</dbReference>
<dbReference type="EMBL" id="BPQO01000029">
    <property type="protein sequence ID" value="GJD91639.1"/>
    <property type="molecule type" value="Genomic_DNA"/>
</dbReference>
<reference evidence="1" key="1">
    <citation type="journal article" date="2016" name="Front. Microbiol.">
        <title>Genome Sequence of the Piezophilic, Mesophilic Sulfate-Reducing Bacterium Desulfovibrio indicus J2T.</title>
        <authorList>
            <person name="Cao J."/>
            <person name="Maignien L."/>
            <person name="Shao Z."/>
            <person name="Alain K."/>
            <person name="Jebbar M."/>
        </authorList>
    </citation>
    <scope>NUCLEOTIDE SEQUENCE</scope>
    <source>
        <strain evidence="1">DSM 16372</strain>
    </source>
</reference>
<organism evidence="1 2">
    <name type="scientific">Methylobacterium hispanicum</name>
    <dbReference type="NCBI Taxonomy" id="270350"/>
    <lineage>
        <taxon>Bacteria</taxon>
        <taxon>Pseudomonadati</taxon>
        <taxon>Pseudomonadota</taxon>
        <taxon>Alphaproteobacteria</taxon>
        <taxon>Hyphomicrobiales</taxon>
        <taxon>Methylobacteriaceae</taxon>
        <taxon>Methylobacterium</taxon>
    </lineage>
</organism>
<dbReference type="PANTHER" id="PTHR38567:SF1">
    <property type="entry name" value="DUF4291 DOMAIN-CONTAINING PROTEIN"/>
    <property type="match status" value="1"/>
</dbReference>
<dbReference type="InterPro" id="IPR025633">
    <property type="entry name" value="DUF4291"/>
</dbReference>
<evidence type="ECO:0000313" key="2">
    <source>
        <dbReference type="Proteomes" id="UP001055247"/>
    </source>
</evidence>
<dbReference type="Pfam" id="PF14124">
    <property type="entry name" value="DUF4291"/>
    <property type="match status" value="1"/>
</dbReference>
<comment type="caution">
    <text evidence="1">The sequence shown here is derived from an EMBL/GenBank/DDBJ whole genome shotgun (WGS) entry which is preliminary data.</text>
</comment>
<gene>
    <name evidence="1" type="ORF">BHAOGJBA_5187</name>
</gene>
<dbReference type="RefSeq" id="WP_238231667.1">
    <property type="nucleotide sequence ID" value="NZ_BPQO01000029.1"/>
</dbReference>
<dbReference type="PANTHER" id="PTHR38567">
    <property type="entry name" value="DUF4291 DOMAIN-CONTAINING PROTEIN"/>
    <property type="match status" value="1"/>
</dbReference>
<proteinExistence type="predicted"/>
<evidence type="ECO:0008006" key="3">
    <source>
        <dbReference type="Google" id="ProtNLM"/>
    </source>
</evidence>
<accession>A0AAV4ZSU9</accession>
<reference evidence="1" key="2">
    <citation type="submission" date="2021-08" db="EMBL/GenBank/DDBJ databases">
        <authorList>
            <person name="Tani A."/>
            <person name="Ola A."/>
            <person name="Ogura Y."/>
            <person name="Katsura K."/>
            <person name="Hayashi T."/>
        </authorList>
    </citation>
    <scope>NUCLEOTIDE SEQUENCE</scope>
    <source>
        <strain evidence="1">DSM 16372</strain>
    </source>
</reference>
<keyword evidence="2" id="KW-1185">Reference proteome</keyword>